<reference evidence="4" key="1">
    <citation type="submission" date="2016-10" db="EMBL/GenBank/DDBJ databases">
        <authorList>
            <person name="Varghese N."/>
            <person name="Submissions S."/>
        </authorList>
    </citation>
    <scope>NUCLEOTIDE SEQUENCE [LARGE SCALE GENOMIC DNA]</scope>
    <source>
        <strain evidence="4">CGMCC 1.8711</strain>
    </source>
</reference>
<dbReference type="EMBL" id="FOYS01000005">
    <property type="protein sequence ID" value="SFR64610.1"/>
    <property type="molecule type" value="Genomic_DNA"/>
</dbReference>
<keyword evidence="4" id="KW-1185">Reference proteome</keyword>
<sequence>MPTEVRRTEPPSDDERVATPAVDSTASERVSPLAGLERVRAVRVGFYALYTASAVFTLLFVTDVLPVGSGVASVTAVGPGLPWPVYAFTLVGTLTHVFVTLTGRPELRTAALARLALRVPLALALTWALYSLLTTATFFSVRPDALGVRGVAVFAFLVGLFVEHAVGAAKTVLTSVVFRTLGPTVRDVLRRLGYRT</sequence>
<feature type="transmembrane region" description="Helical" evidence="2">
    <location>
        <begin position="145"/>
        <end position="162"/>
    </location>
</feature>
<dbReference type="STRING" id="555875.SAMN04488124_3067"/>
<keyword evidence="2" id="KW-0472">Membrane</keyword>
<evidence type="ECO:0000256" key="2">
    <source>
        <dbReference type="SAM" id="Phobius"/>
    </source>
</evidence>
<evidence type="ECO:0000313" key="3">
    <source>
        <dbReference type="EMBL" id="SFR64610.1"/>
    </source>
</evidence>
<keyword evidence="2" id="KW-1133">Transmembrane helix</keyword>
<keyword evidence="2" id="KW-0812">Transmembrane</keyword>
<accession>A0A1I6IE29</accession>
<feature type="compositionally biased region" description="Basic and acidic residues" evidence="1">
    <location>
        <begin position="1"/>
        <end position="17"/>
    </location>
</feature>
<organism evidence="3 4">
    <name type="scientific">Halogeometricum limi</name>
    <dbReference type="NCBI Taxonomy" id="555875"/>
    <lineage>
        <taxon>Archaea</taxon>
        <taxon>Methanobacteriati</taxon>
        <taxon>Methanobacteriota</taxon>
        <taxon>Stenosarchaea group</taxon>
        <taxon>Halobacteria</taxon>
        <taxon>Halobacteriales</taxon>
        <taxon>Haloferacaceae</taxon>
        <taxon>Halogeometricum</taxon>
    </lineage>
</organism>
<dbReference type="Proteomes" id="UP000243250">
    <property type="component" value="Unassembled WGS sequence"/>
</dbReference>
<feature type="transmembrane region" description="Helical" evidence="2">
    <location>
        <begin position="115"/>
        <end position="139"/>
    </location>
</feature>
<protein>
    <submittedName>
        <fullName evidence="3">Uncharacterized protein</fullName>
    </submittedName>
</protein>
<feature type="region of interest" description="Disordered" evidence="1">
    <location>
        <begin position="1"/>
        <end position="24"/>
    </location>
</feature>
<gene>
    <name evidence="3" type="ORF">SAMN04488124_3067</name>
</gene>
<feature type="transmembrane region" description="Helical" evidence="2">
    <location>
        <begin position="44"/>
        <end position="65"/>
    </location>
</feature>
<name>A0A1I6IE29_9EURY</name>
<evidence type="ECO:0000313" key="4">
    <source>
        <dbReference type="Proteomes" id="UP000243250"/>
    </source>
</evidence>
<dbReference type="RefSeq" id="WP_089882548.1">
    <property type="nucleotide sequence ID" value="NZ_FOYS01000005.1"/>
</dbReference>
<feature type="transmembrane region" description="Helical" evidence="2">
    <location>
        <begin position="85"/>
        <end position="103"/>
    </location>
</feature>
<evidence type="ECO:0000256" key="1">
    <source>
        <dbReference type="SAM" id="MobiDB-lite"/>
    </source>
</evidence>
<dbReference type="AlphaFoldDB" id="A0A1I6IE29"/>
<proteinExistence type="predicted"/>